<keyword evidence="4 7" id="KW-1133">Transmembrane helix</keyword>
<feature type="transmembrane region" description="Helical" evidence="7">
    <location>
        <begin position="44"/>
        <end position="67"/>
    </location>
</feature>
<dbReference type="GeneID" id="62194924"/>
<keyword evidence="3 7" id="KW-0812">Transmembrane</keyword>
<evidence type="ECO:0000256" key="1">
    <source>
        <dbReference type="ARBA" id="ARBA00004370"/>
    </source>
</evidence>
<comment type="subcellular location">
    <subcellularLocation>
        <location evidence="1">Membrane</location>
    </subcellularLocation>
</comment>
<evidence type="ECO:0000256" key="4">
    <source>
        <dbReference type="ARBA" id="ARBA00022989"/>
    </source>
</evidence>
<dbReference type="AlphaFoldDB" id="A0A875S311"/>
<dbReference type="Pfam" id="PF01679">
    <property type="entry name" value="Pmp3"/>
    <property type="match status" value="1"/>
</dbReference>
<organism evidence="8 9">
    <name type="scientific">Eeniella nana</name>
    <name type="common">Yeast</name>
    <name type="synonym">Brettanomyces nanus</name>
    <dbReference type="NCBI Taxonomy" id="13502"/>
    <lineage>
        <taxon>Eukaryota</taxon>
        <taxon>Fungi</taxon>
        <taxon>Dikarya</taxon>
        <taxon>Ascomycota</taxon>
        <taxon>Saccharomycotina</taxon>
        <taxon>Pichiomycetes</taxon>
        <taxon>Pichiales</taxon>
        <taxon>Pichiaceae</taxon>
        <taxon>Brettanomyces</taxon>
    </lineage>
</organism>
<keyword evidence="9" id="KW-1185">Reference proteome</keyword>
<reference evidence="8" key="1">
    <citation type="submission" date="2020-10" db="EMBL/GenBank/DDBJ databases">
        <authorList>
            <person name="Roach M.J.R."/>
        </authorList>
    </citation>
    <scope>NUCLEOTIDE SEQUENCE</scope>
    <source>
        <strain evidence="8">CBS 1945</strain>
    </source>
</reference>
<dbReference type="EMBL" id="CP064812">
    <property type="protein sequence ID" value="QPG74199.1"/>
    <property type="molecule type" value="Genomic_DNA"/>
</dbReference>
<feature type="compositionally biased region" description="Low complexity" evidence="6">
    <location>
        <begin position="113"/>
        <end position="124"/>
    </location>
</feature>
<dbReference type="KEGG" id="bnn:FOA43_001523"/>
<comment type="similarity">
    <text evidence="2">Belongs to the UPF0057 (PMP3) family.</text>
</comment>
<keyword evidence="5 7" id="KW-0472">Membrane</keyword>
<name>A0A875S311_EENNA</name>
<dbReference type="PANTHER" id="PTHR21659">
    <property type="entry name" value="HYDROPHOBIC PROTEIN RCI2 LOW TEMPERATURE AND SALT RESPONSIVE PROTEIN LTI6 -RELATED"/>
    <property type="match status" value="1"/>
</dbReference>
<evidence type="ECO:0000256" key="7">
    <source>
        <dbReference type="SAM" id="Phobius"/>
    </source>
</evidence>
<evidence type="ECO:0000256" key="5">
    <source>
        <dbReference type="ARBA" id="ARBA00023136"/>
    </source>
</evidence>
<evidence type="ECO:0000313" key="9">
    <source>
        <dbReference type="Proteomes" id="UP000662931"/>
    </source>
</evidence>
<dbReference type="PANTHER" id="PTHR21659:SF42">
    <property type="entry name" value="UPF0057 MEMBRANE PROTEIN ZK632.10-RELATED"/>
    <property type="match status" value="1"/>
</dbReference>
<evidence type="ECO:0000256" key="3">
    <source>
        <dbReference type="ARBA" id="ARBA00022692"/>
    </source>
</evidence>
<sequence>MTENVHYYHFFGRYFTSSDMVLVLAAFFFPPLSVYLQKGWSKEFLVSFILTALAQIPGLIYSLYLIWDSRHPDVDYHPVANDVEASQTPPSTPHDSSDPAPFKSSKPAYSDKGGPSSTGSSNTPAYLPPSYDEATKNAELPQTGDFKVQK</sequence>
<evidence type="ECO:0000256" key="2">
    <source>
        <dbReference type="ARBA" id="ARBA00009530"/>
    </source>
</evidence>
<dbReference type="GO" id="GO:0016020">
    <property type="term" value="C:membrane"/>
    <property type="evidence" value="ECO:0007669"/>
    <property type="project" value="UniProtKB-SubCell"/>
</dbReference>
<protein>
    <submittedName>
        <fullName evidence="8">Uncharacterized protein</fullName>
    </submittedName>
</protein>
<dbReference type="Proteomes" id="UP000662931">
    <property type="component" value="Chromosome 1"/>
</dbReference>
<dbReference type="OrthoDB" id="3989242at2759"/>
<accession>A0A875S311</accession>
<evidence type="ECO:0000256" key="6">
    <source>
        <dbReference type="SAM" id="MobiDB-lite"/>
    </source>
</evidence>
<evidence type="ECO:0000313" key="8">
    <source>
        <dbReference type="EMBL" id="QPG74199.1"/>
    </source>
</evidence>
<dbReference type="InterPro" id="IPR000612">
    <property type="entry name" value="PMP3"/>
</dbReference>
<gene>
    <name evidence="8" type="ORF">FOA43_001523</name>
</gene>
<dbReference type="RefSeq" id="XP_038777764.1">
    <property type="nucleotide sequence ID" value="XM_038921836.1"/>
</dbReference>
<feature type="region of interest" description="Disordered" evidence="6">
    <location>
        <begin position="78"/>
        <end position="150"/>
    </location>
</feature>
<proteinExistence type="inferred from homology"/>